<dbReference type="InterPro" id="IPR002491">
    <property type="entry name" value="ABC_transptr_periplasmic_BD"/>
</dbReference>
<evidence type="ECO:0000313" key="3">
    <source>
        <dbReference type="EMBL" id="TXS95872.1"/>
    </source>
</evidence>
<reference evidence="3 4" key="1">
    <citation type="submission" date="2019-08" db="EMBL/GenBank/DDBJ databases">
        <title>Parahaliea maris sp. nov., isolated from the surface seawater.</title>
        <authorList>
            <person name="Liu Y."/>
        </authorList>
    </citation>
    <scope>NUCLEOTIDE SEQUENCE [LARGE SCALE GENOMIC DNA]</scope>
    <source>
        <strain evidence="3 4">HSLHS9</strain>
    </source>
</reference>
<dbReference type="PROSITE" id="PS50983">
    <property type="entry name" value="FE_B12_PBP"/>
    <property type="match status" value="1"/>
</dbReference>
<dbReference type="EMBL" id="VRZA01000002">
    <property type="protein sequence ID" value="TXS95872.1"/>
    <property type="molecule type" value="Genomic_DNA"/>
</dbReference>
<proteinExistence type="predicted"/>
<dbReference type="Proteomes" id="UP000321039">
    <property type="component" value="Unassembled WGS sequence"/>
</dbReference>
<gene>
    <name evidence="3" type="ORF">FV139_04950</name>
</gene>
<dbReference type="InterPro" id="IPR050902">
    <property type="entry name" value="ABC_Transporter_SBP"/>
</dbReference>
<protein>
    <submittedName>
        <fullName evidence="3">Cobalamin-binding protein</fullName>
    </submittedName>
</protein>
<comment type="caution">
    <text evidence="3">The sequence shown here is derived from an EMBL/GenBank/DDBJ whole genome shotgun (WGS) entry which is preliminary data.</text>
</comment>
<keyword evidence="1" id="KW-0732">Signal</keyword>
<sequence length="286" mass="31098">MLALCSLPLQALQVVDSAGRTVTLPGEAERIIALAPHTVENAFSAGAGDRLVGAVSYSDYPEAARDIPRVGSHHAWSLESIVAQRPDLVIMWGTGNSLDGLPALEKLGIPVYISEPRRLEDIPTTLRAIGIMAGTSKVAEAQAQAFEEKLAALRRQYGGRKRLGVFYEVWNQPLQTLNGEHFVSDVIDLCGGRNLFADSPHIAPRISVESVLAQDPDVIVASGMAAARPEWLDEWLAYPNLRAVRAGAMVFIDPDLLQRPTMRLLQGAEQLCRKLDAHRSTPPQAQ</sequence>
<dbReference type="NCBIfam" id="NF038402">
    <property type="entry name" value="TroA_like"/>
    <property type="match status" value="1"/>
</dbReference>
<dbReference type="InterPro" id="IPR054828">
    <property type="entry name" value="Vit_B12_bind_prot"/>
</dbReference>
<name>A0A5C9A786_9GAMM</name>
<dbReference type="PANTHER" id="PTHR30535:SF34">
    <property type="entry name" value="MOLYBDATE-BINDING PROTEIN MOLA"/>
    <property type="match status" value="1"/>
</dbReference>
<dbReference type="Pfam" id="PF01497">
    <property type="entry name" value="Peripla_BP_2"/>
    <property type="match status" value="1"/>
</dbReference>
<dbReference type="GO" id="GO:0071281">
    <property type="term" value="P:cellular response to iron ion"/>
    <property type="evidence" value="ECO:0007669"/>
    <property type="project" value="TreeGrafter"/>
</dbReference>
<dbReference type="SUPFAM" id="SSF53807">
    <property type="entry name" value="Helical backbone' metal receptor"/>
    <property type="match status" value="1"/>
</dbReference>
<dbReference type="Gene3D" id="3.40.50.1980">
    <property type="entry name" value="Nitrogenase molybdenum iron protein domain"/>
    <property type="match status" value="2"/>
</dbReference>
<evidence type="ECO:0000259" key="2">
    <source>
        <dbReference type="PROSITE" id="PS50983"/>
    </source>
</evidence>
<evidence type="ECO:0000256" key="1">
    <source>
        <dbReference type="ARBA" id="ARBA00022729"/>
    </source>
</evidence>
<accession>A0A5C9A786</accession>
<dbReference type="CDD" id="cd01144">
    <property type="entry name" value="BtuF"/>
    <property type="match status" value="1"/>
</dbReference>
<evidence type="ECO:0000313" key="4">
    <source>
        <dbReference type="Proteomes" id="UP000321039"/>
    </source>
</evidence>
<feature type="domain" description="Fe/B12 periplasmic-binding" evidence="2">
    <location>
        <begin position="30"/>
        <end position="279"/>
    </location>
</feature>
<dbReference type="AlphaFoldDB" id="A0A5C9A786"/>
<organism evidence="3 4">
    <name type="scientific">Parahaliea maris</name>
    <dbReference type="NCBI Taxonomy" id="2716870"/>
    <lineage>
        <taxon>Bacteria</taxon>
        <taxon>Pseudomonadati</taxon>
        <taxon>Pseudomonadota</taxon>
        <taxon>Gammaproteobacteria</taxon>
        <taxon>Cellvibrionales</taxon>
        <taxon>Halieaceae</taxon>
        <taxon>Parahaliea</taxon>
    </lineage>
</organism>
<dbReference type="PANTHER" id="PTHR30535">
    <property type="entry name" value="VITAMIN B12-BINDING PROTEIN"/>
    <property type="match status" value="1"/>
</dbReference>
<keyword evidence="4" id="KW-1185">Reference proteome</keyword>